<name>A0A813AWX3_9DINO</name>
<evidence type="ECO:0000313" key="2">
    <source>
        <dbReference type="Proteomes" id="UP000601435"/>
    </source>
</evidence>
<gene>
    <name evidence="1" type="ORF">SNEC2469_LOCUS29113</name>
</gene>
<dbReference type="AlphaFoldDB" id="A0A813AWX3"/>
<organism evidence="1 2">
    <name type="scientific">Symbiodinium necroappetens</name>
    <dbReference type="NCBI Taxonomy" id="1628268"/>
    <lineage>
        <taxon>Eukaryota</taxon>
        <taxon>Sar</taxon>
        <taxon>Alveolata</taxon>
        <taxon>Dinophyceae</taxon>
        <taxon>Suessiales</taxon>
        <taxon>Symbiodiniaceae</taxon>
        <taxon>Symbiodinium</taxon>
    </lineage>
</organism>
<dbReference type="Proteomes" id="UP000601435">
    <property type="component" value="Unassembled WGS sequence"/>
</dbReference>
<dbReference type="EMBL" id="CAJNJA010064676">
    <property type="protein sequence ID" value="CAE7883770.1"/>
    <property type="molecule type" value="Genomic_DNA"/>
</dbReference>
<keyword evidence="2" id="KW-1185">Reference proteome</keyword>
<dbReference type="OrthoDB" id="10340718at2759"/>
<reference evidence="1" key="1">
    <citation type="submission" date="2021-02" db="EMBL/GenBank/DDBJ databases">
        <authorList>
            <person name="Dougan E. K."/>
            <person name="Rhodes N."/>
            <person name="Thang M."/>
            <person name="Chan C."/>
        </authorList>
    </citation>
    <scope>NUCLEOTIDE SEQUENCE</scope>
</reference>
<proteinExistence type="predicted"/>
<protein>
    <submittedName>
        <fullName evidence="1">Uncharacterized protein</fullName>
    </submittedName>
</protein>
<evidence type="ECO:0000313" key="1">
    <source>
        <dbReference type="EMBL" id="CAE7883770.1"/>
    </source>
</evidence>
<sequence length="455" mass="50605">MGWKLEPEFASDLGALRGLWRSCAVSPTWLDTAPLTQARFDWKAMIPEAAPVLAKYGWSMDERGLQLCRRDRADAVRVLRPGVDSFFCVFSWLRQHFRQVRTLRTGRVKHKLHRREEGLATGLDLPPPDGGEDFHFGGHHRALRAQLRGIDLSLIGAGGSCWYFNGHRRFPEGHERWSCMCNLKYPSRPHLLWGCECTEACRAGLRLPVHRAEERLLATTTPEYPQAPLGVDHEELFSDLVDAMVVQMRERMVLYVGSDGSEADEVGAFAVGLHPGDYVCSGGHGHEDQCAFKQEMLAFDLGARATAAAAECSEWSGRAIFVLDCQSALTAVLGNGDKSVYPVIVNSVRGALAALRRLGVQLSFVWVPSHGKRPLWEAPLGMCTETLRMLNARVDREAAACRQRRGQGSLREAWCRRREAADQWEYSAICAGSAAAALLKQKVERDARPPTTTPS</sequence>
<accession>A0A813AWX3</accession>
<comment type="caution">
    <text evidence="1">The sequence shown here is derived from an EMBL/GenBank/DDBJ whole genome shotgun (WGS) entry which is preliminary data.</text>
</comment>